<evidence type="ECO:0000313" key="3">
    <source>
        <dbReference type="Proteomes" id="UP000013827"/>
    </source>
</evidence>
<dbReference type="PROSITE" id="PS50297">
    <property type="entry name" value="ANK_REP_REGION"/>
    <property type="match status" value="1"/>
</dbReference>
<accession>A0A0D3JAK7</accession>
<dbReference type="Pfam" id="PF00023">
    <property type="entry name" value="Ank"/>
    <property type="match status" value="1"/>
</dbReference>
<organism evidence="2 3">
    <name type="scientific">Emiliania huxleyi (strain CCMP1516)</name>
    <dbReference type="NCBI Taxonomy" id="280463"/>
    <lineage>
        <taxon>Eukaryota</taxon>
        <taxon>Haptista</taxon>
        <taxon>Haptophyta</taxon>
        <taxon>Prymnesiophyceae</taxon>
        <taxon>Isochrysidales</taxon>
        <taxon>Noelaerhabdaceae</taxon>
        <taxon>Emiliania</taxon>
    </lineage>
</organism>
<keyword evidence="1" id="KW-0040">ANK repeat</keyword>
<evidence type="ECO:0000313" key="2">
    <source>
        <dbReference type="EnsemblProtists" id="EOD20542"/>
    </source>
</evidence>
<dbReference type="SUPFAM" id="SSF48403">
    <property type="entry name" value="Ankyrin repeat"/>
    <property type="match status" value="1"/>
</dbReference>
<dbReference type="InterPro" id="IPR036770">
    <property type="entry name" value="Ankyrin_rpt-contain_sf"/>
</dbReference>
<name>A0A0D3JAK7_EMIH1</name>
<dbReference type="GeneID" id="17266089"/>
<sequence>MVGMAALRGHVRARERSLRWLIAAGAALGSVDNAGSTPLIAAAAAGQAASVSLLASAGADADATRADGRVFNFRGGGAAGSTCLS</sequence>
<keyword evidence="3" id="KW-1185">Reference proteome</keyword>
<reference evidence="3" key="1">
    <citation type="journal article" date="2013" name="Nature">
        <title>Pan genome of the phytoplankton Emiliania underpins its global distribution.</title>
        <authorList>
            <person name="Read B.A."/>
            <person name="Kegel J."/>
            <person name="Klute M.J."/>
            <person name="Kuo A."/>
            <person name="Lefebvre S.C."/>
            <person name="Maumus F."/>
            <person name="Mayer C."/>
            <person name="Miller J."/>
            <person name="Monier A."/>
            <person name="Salamov A."/>
            <person name="Young J."/>
            <person name="Aguilar M."/>
            <person name="Claverie J.M."/>
            <person name="Frickenhaus S."/>
            <person name="Gonzalez K."/>
            <person name="Herman E.K."/>
            <person name="Lin Y.C."/>
            <person name="Napier J."/>
            <person name="Ogata H."/>
            <person name="Sarno A.F."/>
            <person name="Shmutz J."/>
            <person name="Schroeder D."/>
            <person name="de Vargas C."/>
            <person name="Verret F."/>
            <person name="von Dassow P."/>
            <person name="Valentin K."/>
            <person name="Van de Peer Y."/>
            <person name="Wheeler G."/>
            <person name="Dacks J.B."/>
            <person name="Delwiche C.F."/>
            <person name="Dyhrman S.T."/>
            <person name="Glockner G."/>
            <person name="John U."/>
            <person name="Richards T."/>
            <person name="Worden A.Z."/>
            <person name="Zhang X."/>
            <person name="Grigoriev I.V."/>
            <person name="Allen A.E."/>
            <person name="Bidle K."/>
            <person name="Borodovsky M."/>
            <person name="Bowler C."/>
            <person name="Brownlee C."/>
            <person name="Cock J.M."/>
            <person name="Elias M."/>
            <person name="Gladyshev V.N."/>
            <person name="Groth M."/>
            <person name="Guda C."/>
            <person name="Hadaegh A."/>
            <person name="Iglesias-Rodriguez M.D."/>
            <person name="Jenkins J."/>
            <person name="Jones B.M."/>
            <person name="Lawson T."/>
            <person name="Leese F."/>
            <person name="Lindquist E."/>
            <person name="Lobanov A."/>
            <person name="Lomsadze A."/>
            <person name="Malik S.B."/>
            <person name="Marsh M.E."/>
            <person name="Mackinder L."/>
            <person name="Mock T."/>
            <person name="Mueller-Roeber B."/>
            <person name="Pagarete A."/>
            <person name="Parker M."/>
            <person name="Probert I."/>
            <person name="Quesneville H."/>
            <person name="Raines C."/>
            <person name="Rensing S.A."/>
            <person name="Riano-Pachon D.M."/>
            <person name="Richier S."/>
            <person name="Rokitta S."/>
            <person name="Shiraiwa Y."/>
            <person name="Soanes D.M."/>
            <person name="van der Giezen M."/>
            <person name="Wahlund T.M."/>
            <person name="Williams B."/>
            <person name="Wilson W."/>
            <person name="Wolfe G."/>
            <person name="Wurch L.L."/>
        </authorList>
    </citation>
    <scope>NUCLEOTIDE SEQUENCE</scope>
</reference>
<evidence type="ECO:0008006" key="4">
    <source>
        <dbReference type="Google" id="ProtNLM"/>
    </source>
</evidence>
<proteinExistence type="predicted"/>
<dbReference type="Gene3D" id="1.25.40.20">
    <property type="entry name" value="Ankyrin repeat-containing domain"/>
    <property type="match status" value="1"/>
</dbReference>
<dbReference type="HOGENOM" id="CLU_2517311_0_0_1"/>
<dbReference type="PaxDb" id="2903-EOD20542"/>
<reference evidence="2" key="2">
    <citation type="submission" date="2024-10" db="UniProtKB">
        <authorList>
            <consortium name="EnsemblProtists"/>
        </authorList>
    </citation>
    <scope>IDENTIFICATION</scope>
</reference>
<dbReference type="RefSeq" id="XP_005772971.1">
    <property type="nucleotide sequence ID" value="XM_005772914.1"/>
</dbReference>
<feature type="repeat" description="ANK" evidence="1">
    <location>
        <begin position="34"/>
        <end position="66"/>
    </location>
</feature>
<evidence type="ECO:0000256" key="1">
    <source>
        <dbReference type="PROSITE-ProRule" id="PRU00023"/>
    </source>
</evidence>
<dbReference type="Proteomes" id="UP000013827">
    <property type="component" value="Unassembled WGS sequence"/>
</dbReference>
<dbReference type="PROSITE" id="PS50088">
    <property type="entry name" value="ANK_REPEAT"/>
    <property type="match status" value="1"/>
</dbReference>
<dbReference type="AlphaFoldDB" id="A0A0D3JAK7"/>
<dbReference type="KEGG" id="ehx:EMIHUDRAFT_208457"/>
<protein>
    <recommendedName>
        <fullName evidence="4">Ankyrin repeat domain-containing protein</fullName>
    </recommendedName>
</protein>
<dbReference type="InterPro" id="IPR002110">
    <property type="entry name" value="Ankyrin_rpt"/>
</dbReference>
<dbReference type="EnsemblProtists" id="EOD20542">
    <property type="protein sequence ID" value="EOD20542"/>
    <property type="gene ID" value="EMIHUDRAFT_208457"/>
</dbReference>